<reference evidence="2" key="1">
    <citation type="submission" date="2020-03" db="EMBL/GenBank/DDBJ databases">
        <title>The deep terrestrial virosphere.</title>
        <authorList>
            <person name="Holmfeldt K."/>
            <person name="Nilsson E."/>
            <person name="Simone D."/>
            <person name="Lopez-Fernandez M."/>
            <person name="Wu X."/>
            <person name="de Brujin I."/>
            <person name="Lundin D."/>
            <person name="Andersson A."/>
            <person name="Bertilsson S."/>
            <person name="Dopson M."/>
        </authorList>
    </citation>
    <scope>NUCLEOTIDE SEQUENCE</scope>
    <source>
        <strain evidence="2">MM415A00136</strain>
        <strain evidence="1">MM415B00397</strain>
    </source>
</reference>
<name>A0A6M3Y4J0_9ZZZZ</name>
<proteinExistence type="predicted"/>
<accession>A0A6M3Y4J0</accession>
<protein>
    <submittedName>
        <fullName evidence="2">Uncharacterized protein</fullName>
    </submittedName>
</protein>
<sequence length="135" mass="15540">MSYPELCEWIKPLCRYRNFEDVFVVDHKPDRLNLKFFTKDHRYSVSAKYPEGAKPPLTYVMDGSTGTEVTGDRGHLGYLGCIAQTRKPRAGEDWNRGNDLADGIYHRGTWNNILNDIIAYELVKVVKPKMGEEDK</sequence>
<gene>
    <name evidence="2" type="ORF">MM415A00136_0067</name>
    <name evidence="1" type="ORF">MM415B00397_0013</name>
</gene>
<organism evidence="2">
    <name type="scientific">viral metagenome</name>
    <dbReference type="NCBI Taxonomy" id="1070528"/>
    <lineage>
        <taxon>unclassified sequences</taxon>
        <taxon>metagenomes</taxon>
        <taxon>organismal metagenomes</taxon>
    </lineage>
</organism>
<dbReference type="AlphaFoldDB" id="A0A6M3Y4J0"/>
<evidence type="ECO:0000313" key="2">
    <source>
        <dbReference type="EMBL" id="QJI05185.1"/>
    </source>
</evidence>
<dbReference type="EMBL" id="MT141538">
    <property type="protein sequence ID" value="QJA65401.1"/>
    <property type="molecule type" value="Genomic_DNA"/>
</dbReference>
<dbReference type="EMBL" id="MT145195">
    <property type="protein sequence ID" value="QJI05185.1"/>
    <property type="molecule type" value="Genomic_DNA"/>
</dbReference>
<evidence type="ECO:0000313" key="1">
    <source>
        <dbReference type="EMBL" id="QJA65401.1"/>
    </source>
</evidence>